<accession>A0A087DN67</accession>
<sequence>MAYRRRVRPIPAVFVDVATSTRFTPGAPPVGQRNRGAVVPDHTAAAFLSSSRWWEVARSAGGWSRVGVRCVRRHGTGCSRVGRLFRMWPVHFGYGPAVSVNGAGRFRGVCGGCARRVAPEPASHPVLLHNTRRRACCGAAFRRNSRGNPCSQRSGPVWCATTHRNPGSRPCCGAGPLHNSRRYRSHRMLWSSRALKSRHNSHEPPSTAVLWSATVPQHDPRMPLWSTVTPTTAPRHEFRTSCSGASPRPAARIDTASGARKRPLAREHPPARERPGPRTPPVQERPRSKNATWPENVPARERPARRLPTASPQAFATGVTNPGEQPHRPGFLTLGASQRHKSRTKPLISVIRDVGSGSASRVTDDAARFPNWGRWEGLSVPGYGRSRSSPESGTLGEGSASRITDEAAHFPNLGHWERLSVPGYG</sequence>
<evidence type="ECO:0000313" key="3">
    <source>
        <dbReference type="Proteomes" id="UP000029004"/>
    </source>
</evidence>
<reference evidence="2 3" key="1">
    <citation type="submission" date="2014-03" db="EMBL/GenBank/DDBJ databases">
        <title>Genomics of Bifidobacteria.</title>
        <authorList>
            <person name="Ventura M."/>
            <person name="Milani C."/>
            <person name="Lugli G.A."/>
        </authorList>
    </citation>
    <scope>NUCLEOTIDE SEQUENCE [LARGE SCALE GENOMIC DNA]</scope>
    <source>
        <strain evidence="2 3">DSM 23968</strain>
    </source>
</reference>
<keyword evidence="3" id="KW-1185">Reference proteome</keyword>
<feature type="compositionally biased region" description="Polar residues" evidence="1">
    <location>
        <begin position="310"/>
        <end position="323"/>
    </location>
</feature>
<proteinExistence type="predicted"/>
<gene>
    <name evidence="2" type="ORF">BSTEL_1876</name>
</gene>
<protein>
    <submittedName>
        <fullName evidence="2">Uncharacterized protein</fullName>
    </submittedName>
</protein>
<dbReference type="AlphaFoldDB" id="A0A087DN67"/>
<evidence type="ECO:0000313" key="2">
    <source>
        <dbReference type="EMBL" id="KFI96967.1"/>
    </source>
</evidence>
<feature type="compositionally biased region" description="Basic and acidic residues" evidence="1">
    <location>
        <begin position="264"/>
        <end position="276"/>
    </location>
</feature>
<feature type="region of interest" description="Disordered" evidence="1">
    <location>
        <begin position="218"/>
        <end position="327"/>
    </location>
</feature>
<organism evidence="2 3">
    <name type="scientific">Bifidobacterium stellenboschense</name>
    <dbReference type="NCBI Taxonomy" id="762211"/>
    <lineage>
        <taxon>Bacteria</taxon>
        <taxon>Bacillati</taxon>
        <taxon>Actinomycetota</taxon>
        <taxon>Actinomycetes</taxon>
        <taxon>Bifidobacteriales</taxon>
        <taxon>Bifidobacteriaceae</taxon>
        <taxon>Bifidobacterium</taxon>
    </lineage>
</organism>
<evidence type="ECO:0000256" key="1">
    <source>
        <dbReference type="SAM" id="MobiDB-lite"/>
    </source>
</evidence>
<name>A0A087DN67_9BIFI</name>
<dbReference type="Proteomes" id="UP000029004">
    <property type="component" value="Unassembled WGS sequence"/>
</dbReference>
<feature type="region of interest" description="Disordered" evidence="1">
    <location>
        <begin position="383"/>
        <end position="402"/>
    </location>
</feature>
<comment type="caution">
    <text evidence="2">The sequence shown here is derived from an EMBL/GenBank/DDBJ whole genome shotgun (WGS) entry which is preliminary data.</text>
</comment>
<dbReference type="EMBL" id="JGZP01000014">
    <property type="protein sequence ID" value="KFI96967.1"/>
    <property type="molecule type" value="Genomic_DNA"/>
</dbReference>